<comment type="caution">
    <text evidence="2">The sequence shown here is derived from an EMBL/GenBank/DDBJ whole genome shotgun (WGS) entry which is preliminary data.</text>
</comment>
<evidence type="ECO:0000313" key="2">
    <source>
        <dbReference type="EMBL" id="KAK8587551.1"/>
    </source>
</evidence>
<proteinExistence type="predicted"/>
<keyword evidence="1" id="KW-0472">Membrane</keyword>
<sequence>MKKEAMYQTEQDSNACMHTLENPTIARKTWGNSTWRLFNVISLMTLTDFSCLFFSSSAFALNISTFVCFYATRYLLISGMGIEPCLLSGDLSSAAFSNSFNAESAFFCLCSSACCTTMAWITFKKLLIPSDTTLSGILSTARCHSSQE</sequence>
<keyword evidence="1" id="KW-0812">Transmembrane</keyword>
<protein>
    <submittedName>
        <fullName evidence="2">Uncharacterized protein</fullName>
    </submittedName>
</protein>
<keyword evidence="1" id="KW-1133">Transmembrane helix</keyword>
<feature type="transmembrane region" description="Helical" evidence="1">
    <location>
        <begin position="52"/>
        <end position="72"/>
    </location>
</feature>
<keyword evidence="3" id="KW-1185">Reference proteome</keyword>
<name>A0ABR2FUA7_9ROSI</name>
<organism evidence="2 3">
    <name type="scientific">Hibiscus sabdariffa</name>
    <name type="common">roselle</name>
    <dbReference type="NCBI Taxonomy" id="183260"/>
    <lineage>
        <taxon>Eukaryota</taxon>
        <taxon>Viridiplantae</taxon>
        <taxon>Streptophyta</taxon>
        <taxon>Embryophyta</taxon>
        <taxon>Tracheophyta</taxon>
        <taxon>Spermatophyta</taxon>
        <taxon>Magnoliopsida</taxon>
        <taxon>eudicotyledons</taxon>
        <taxon>Gunneridae</taxon>
        <taxon>Pentapetalae</taxon>
        <taxon>rosids</taxon>
        <taxon>malvids</taxon>
        <taxon>Malvales</taxon>
        <taxon>Malvaceae</taxon>
        <taxon>Malvoideae</taxon>
        <taxon>Hibiscus</taxon>
    </lineage>
</organism>
<reference evidence="2 3" key="1">
    <citation type="journal article" date="2024" name="G3 (Bethesda)">
        <title>Genome assembly of Hibiscus sabdariffa L. provides insights into metabolisms of medicinal natural products.</title>
        <authorList>
            <person name="Kim T."/>
        </authorList>
    </citation>
    <scope>NUCLEOTIDE SEQUENCE [LARGE SCALE GENOMIC DNA]</scope>
    <source>
        <strain evidence="2">TK-2024</strain>
        <tissue evidence="2">Old leaves</tissue>
    </source>
</reference>
<dbReference type="EMBL" id="JBBPBM010000004">
    <property type="protein sequence ID" value="KAK8587551.1"/>
    <property type="molecule type" value="Genomic_DNA"/>
</dbReference>
<accession>A0ABR2FUA7</accession>
<evidence type="ECO:0000313" key="3">
    <source>
        <dbReference type="Proteomes" id="UP001472677"/>
    </source>
</evidence>
<evidence type="ECO:0000256" key="1">
    <source>
        <dbReference type="SAM" id="Phobius"/>
    </source>
</evidence>
<gene>
    <name evidence="2" type="ORF">V6N12_022037</name>
</gene>
<dbReference type="Proteomes" id="UP001472677">
    <property type="component" value="Unassembled WGS sequence"/>
</dbReference>